<evidence type="ECO:0000259" key="2">
    <source>
        <dbReference type="Pfam" id="PF16010"/>
    </source>
</evidence>
<evidence type="ECO:0000256" key="1">
    <source>
        <dbReference type="SAM" id="SignalP"/>
    </source>
</evidence>
<evidence type="ECO:0000313" key="3">
    <source>
        <dbReference type="EMBL" id="KAF1831961.1"/>
    </source>
</evidence>
<name>A0A6A5K5S8_9PLEO</name>
<evidence type="ECO:0000313" key="4">
    <source>
        <dbReference type="Proteomes" id="UP000800040"/>
    </source>
</evidence>
<dbReference type="Pfam" id="PF16010">
    <property type="entry name" value="CDH-cyt"/>
    <property type="match status" value="1"/>
</dbReference>
<dbReference type="Proteomes" id="UP000800040">
    <property type="component" value="Unassembled WGS sequence"/>
</dbReference>
<protein>
    <submittedName>
        <fullName evidence="3">CBD9-like protein</fullName>
    </submittedName>
</protein>
<keyword evidence="1" id="KW-0732">Signal</keyword>
<gene>
    <name evidence="3" type="ORF">BDW02DRAFT_26756</name>
</gene>
<feature type="chain" id="PRO_5025552942" evidence="1">
    <location>
        <begin position="18"/>
        <end position="212"/>
    </location>
</feature>
<reference evidence="3" key="1">
    <citation type="submission" date="2020-01" db="EMBL/GenBank/DDBJ databases">
        <authorList>
            <consortium name="DOE Joint Genome Institute"/>
            <person name="Haridas S."/>
            <person name="Albert R."/>
            <person name="Binder M."/>
            <person name="Bloem J."/>
            <person name="Labutti K."/>
            <person name="Salamov A."/>
            <person name="Andreopoulos B."/>
            <person name="Baker S.E."/>
            <person name="Barry K."/>
            <person name="Bills G."/>
            <person name="Bluhm B.H."/>
            <person name="Cannon C."/>
            <person name="Castanera R."/>
            <person name="Culley D.E."/>
            <person name="Daum C."/>
            <person name="Ezra D."/>
            <person name="Gonzalez J.B."/>
            <person name="Henrissat B."/>
            <person name="Kuo A."/>
            <person name="Liang C."/>
            <person name="Lipzen A."/>
            <person name="Lutzoni F."/>
            <person name="Magnuson J."/>
            <person name="Mondo S."/>
            <person name="Nolan M."/>
            <person name="Ohm R."/>
            <person name="Pangilinan J."/>
            <person name="Park H.-J."/>
            <person name="Ramirez L."/>
            <person name="Alfaro M."/>
            <person name="Sun H."/>
            <person name="Tritt A."/>
            <person name="Yoshinaga Y."/>
            <person name="Zwiers L.-H."/>
            <person name="Turgeon B.G."/>
            <person name="Goodwin S.B."/>
            <person name="Spatafora J.W."/>
            <person name="Crous P.W."/>
            <person name="Grigoriev I.V."/>
        </authorList>
    </citation>
    <scope>NUCLEOTIDE SEQUENCE</scope>
    <source>
        <strain evidence="3">P77</strain>
    </source>
</reference>
<accession>A0A6A5K5S8</accession>
<dbReference type="AlphaFoldDB" id="A0A6A5K5S8"/>
<keyword evidence="4" id="KW-1185">Reference proteome</keyword>
<feature type="signal peptide" evidence="1">
    <location>
        <begin position="1"/>
        <end position="17"/>
    </location>
</feature>
<sequence length="212" mass="22507">MIFTTLFTSALASLVTAQTPAPYTDVRSGITFNTFQHSSGMFFGLALPANSTSSTDFIATMGGKGTGWSGVSLGSGMLNKLLIISWPNAKAVVSSFREATQYRSPSVVTGAFTQMPIANGTYVNSTHWTYTFLCSKCIQSDGTTFKITDTTASIGFAVNANAPAQKSNPASAVSKHMAQGQAVFDLNNAKSDKFEMWKAYAAAPRLTRSFSG</sequence>
<dbReference type="PANTHER" id="PTHR47190">
    <property type="entry name" value="DEHYDROGENASE, PUTATIVE-RELATED"/>
    <property type="match status" value="1"/>
</dbReference>
<dbReference type="OrthoDB" id="413885at2759"/>
<dbReference type="SUPFAM" id="SSF49344">
    <property type="entry name" value="CBD9-like"/>
    <property type="match status" value="1"/>
</dbReference>
<feature type="domain" description="Cellobiose dehydrogenase-like cytochrome" evidence="2">
    <location>
        <begin position="23"/>
        <end position="195"/>
    </location>
</feature>
<dbReference type="EMBL" id="ML975350">
    <property type="protein sequence ID" value="KAF1831961.1"/>
    <property type="molecule type" value="Genomic_DNA"/>
</dbReference>
<dbReference type="InterPro" id="IPR015920">
    <property type="entry name" value="Cellobiose_DH-like_cyt"/>
</dbReference>
<proteinExistence type="predicted"/>
<dbReference type="InterPro" id="IPR053208">
    <property type="entry name" value="GMC_Oxidoreductase_CD"/>
</dbReference>
<dbReference type="Gene3D" id="2.60.40.1210">
    <property type="entry name" value="Cellobiose dehydrogenase, cytochrome domain"/>
    <property type="match status" value="1"/>
</dbReference>
<dbReference type="CDD" id="cd09630">
    <property type="entry name" value="CDH_like_cytochrome"/>
    <property type="match status" value="1"/>
</dbReference>
<organism evidence="3 4">
    <name type="scientific">Decorospora gaudefroyi</name>
    <dbReference type="NCBI Taxonomy" id="184978"/>
    <lineage>
        <taxon>Eukaryota</taxon>
        <taxon>Fungi</taxon>
        <taxon>Dikarya</taxon>
        <taxon>Ascomycota</taxon>
        <taxon>Pezizomycotina</taxon>
        <taxon>Dothideomycetes</taxon>
        <taxon>Pleosporomycetidae</taxon>
        <taxon>Pleosporales</taxon>
        <taxon>Pleosporineae</taxon>
        <taxon>Pleosporaceae</taxon>
        <taxon>Decorospora</taxon>
    </lineage>
</organism>
<dbReference type="PANTHER" id="PTHR47190:SF4">
    <property type="entry name" value="DEHYDROGENASE, PUTATIVE-RELATED"/>
    <property type="match status" value="1"/>
</dbReference>